<dbReference type="AlphaFoldDB" id="A0A8H6X895"/>
<accession>A0A8H6X895</accession>
<dbReference type="SUPFAM" id="SSF69065">
    <property type="entry name" value="RNase III domain-like"/>
    <property type="match status" value="1"/>
</dbReference>
<proteinExistence type="predicted"/>
<comment type="caution">
    <text evidence="2">The sequence shown here is derived from an EMBL/GenBank/DDBJ whole genome shotgun (WGS) entry which is preliminary data.</text>
</comment>
<dbReference type="EMBL" id="JACAZI010000024">
    <property type="protein sequence ID" value="KAF7335809.1"/>
    <property type="molecule type" value="Genomic_DNA"/>
</dbReference>
<gene>
    <name evidence="2" type="ORF">MVEN_02236900</name>
</gene>
<dbReference type="OrthoDB" id="416741at2759"/>
<evidence type="ECO:0008006" key="4">
    <source>
        <dbReference type="Google" id="ProtNLM"/>
    </source>
</evidence>
<keyword evidence="3" id="KW-1185">Reference proteome</keyword>
<organism evidence="2 3">
    <name type="scientific">Mycena venus</name>
    <dbReference type="NCBI Taxonomy" id="2733690"/>
    <lineage>
        <taxon>Eukaryota</taxon>
        <taxon>Fungi</taxon>
        <taxon>Dikarya</taxon>
        <taxon>Basidiomycota</taxon>
        <taxon>Agaricomycotina</taxon>
        <taxon>Agaricomycetes</taxon>
        <taxon>Agaricomycetidae</taxon>
        <taxon>Agaricales</taxon>
        <taxon>Marasmiineae</taxon>
        <taxon>Mycenaceae</taxon>
        <taxon>Mycena</taxon>
    </lineage>
</organism>
<evidence type="ECO:0000256" key="1">
    <source>
        <dbReference type="SAM" id="MobiDB-lite"/>
    </source>
</evidence>
<sequence length="229" mass="25553">MSNSSIPLSDQDHLRKIIQSAAFAPGAPPCDGLYSFLFSSPDPELLHCLETLGDSRLAAILTRLQIKQFNDIPLYAHKQSKSALISNATFQLIVQKLGMDKGGTPNKHVGNAFEIFVEALGKICGNQGAAEWVREVLTPLIEGLVGHLRGSSSVKRRRLNPPQKTQPRKTTVDQKLKVDKRREARLARRGHKSNIVLRFQVCTTYSSSRCCELIQISATYFGIYFYPRI</sequence>
<name>A0A8H6X895_9AGAR</name>
<reference evidence="2" key="1">
    <citation type="submission" date="2020-05" db="EMBL/GenBank/DDBJ databases">
        <title>Mycena genomes resolve the evolution of fungal bioluminescence.</title>
        <authorList>
            <person name="Tsai I.J."/>
        </authorList>
    </citation>
    <scope>NUCLEOTIDE SEQUENCE</scope>
    <source>
        <strain evidence="2">CCC161011</strain>
    </source>
</reference>
<evidence type="ECO:0000313" key="3">
    <source>
        <dbReference type="Proteomes" id="UP000620124"/>
    </source>
</evidence>
<dbReference type="Gene3D" id="1.10.1520.10">
    <property type="entry name" value="Ribonuclease III domain"/>
    <property type="match status" value="1"/>
</dbReference>
<dbReference type="GO" id="GO:0004525">
    <property type="term" value="F:ribonuclease III activity"/>
    <property type="evidence" value="ECO:0007669"/>
    <property type="project" value="InterPro"/>
</dbReference>
<dbReference type="Proteomes" id="UP000620124">
    <property type="component" value="Unassembled WGS sequence"/>
</dbReference>
<dbReference type="GO" id="GO:0006396">
    <property type="term" value="P:RNA processing"/>
    <property type="evidence" value="ECO:0007669"/>
    <property type="project" value="InterPro"/>
</dbReference>
<dbReference type="InterPro" id="IPR036389">
    <property type="entry name" value="RNase_III_sf"/>
</dbReference>
<evidence type="ECO:0000313" key="2">
    <source>
        <dbReference type="EMBL" id="KAF7335809.1"/>
    </source>
</evidence>
<protein>
    <recommendedName>
        <fullName evidence="4">RNase III domain-containing protein</fullName>
    </recommendedName>
</protein>
<feature type="region of interest" description="Disordered" evidence="1">
    <location>
        <begin position="152"/>
        <end position="177"/>
    </location>
</feature>